<name>A0A286GN50_9PROT</name>
<keyword evidence="2" id="KW-1185">Reference proteome</keyword>
<proteinExistence type="predicted"/>
<dbReference type="PANTHER" id="PTHR34129">
    <property type="entry name" value="BLR1139 PROTEIN"/>
    <property type="match status" value="1"/>
</dbReference>
<dbReference type="SUPFAM" id="SSF56399">
    <property type="entry name" value="ADP-ribosylation"/>
    <property type="match status" value="1"/>
</dbReference>
<gene>
    <name evidence="1" type="ORF">SAMN05421508_105368</name>
</gene>
<accession>A0A286GN50</accession>
<evidence type="ECO:0000313" key="2">
    <source>
        <dbReference type="Proteomes" id="UP000219621"/>
    </source>
</evidence>
<organism evidence="1 2">
    <name type="scientific">Caenispirillum bisanense</name>
    <dbReference type="NCBI Taxonomy" id="414052"/>
    <lineage>
        <taxon>Bacteria</taxon>
        <taxon>Pseudomonadati</taxon>
        <taxon>Pseudomonadota</taxon>
        <taxon>Alphaproteobacteria</taxon>
        <taxon>Rhodospirillales</taxon>
        <taxon>Novispirillaceae</taxon>
        <taxon>Caenispirillum</taxon>
    </lineage>
</organism>
<dbReference type="EMBL" id="OCNJ01000005">
    <property type="protein sequence ID" value="SOD96509.1"/>
    <property type="molecule type" value="Genomic_DNA"/>
</dbReference>
<dbReference type="Gene3D" id="3.20.170.20">
    <property type="entry name" value="Protein of unknown function DUF952"/>
    <property type="match status" value="1"/>
</dbReference>
<evidence type="ECO:0000313" key="1">
    <source>
        <dbReference type="EMBL" id="SOD96509.1"/>
    </source>
</evidence>
<sequence length="131" mass="14457">MLPSSLCAGPIGGRVRRMQKRLIYKLCRMDDWQTAVAAGTFTGSEHDKRDGFIHCSAADQVPGSAARYFPGEDVVLLSIDSGQVADIVKWEENPRGLFPHLYGELPITAVTGVEFVRWNGEDHVLPYLPDA</sequence>
<dbReference type="Proteomes" id="UP000219621">
    <property type="component" value="Unassembled WGS sequence"/>
</dbReference>
<dbReference type="Pfam" id="PF06108">
    <property type="entry name" value="DUF952"/>
    <property type="match status" value="1"/>
</dbReference>
<dbReference type="InterPro" id="IPR009297">
    <property type="entry name" value="DUF952"/>
</dbReference>
<protein>
    <submittedName>
        <fullName evidence="1">Uncharacterized conserved protein, DUF952 family</fullName>
    </submittedName>
</protein>
<dbReference type="PANTHER" id="PTHR34129:SF1">
    <property type="entry name" value="DUF952 DOMAIN-CONTAINING PROTEIN"/>
    <property type="match status" value="1"/>
</dbReference>
<dbReference type="AlphaFoldDB" id="A0A286GN50"/>
<reference evidence="1 2" key="1">
    <citation type="submission" date="2017-09" db="EMBL/GenBank/DDBJ databases">
        <authorList>
            <person name="Ehlers B."/>
            <person name="Leendertz F.H."/>
        </authorList>
    </citation>
    <scope>NUCLEOTIDE SEQUENCE [LARGE SCALE GENOMIC DNA]</scope>
    <source>
        <strain evidence="1 2">USBA 140</strain>
    </source>
</reference>